<comment type="similarity">
    <text evidence="1">Belongs to the glycosyl hydrolase 25 family.</text>
</comment>
<evidence type="ECO:0000256" key="2">
    <source>
        <dbReference type="SAM" id="MobiDB-lite"/>
    </source>
</evidence>
<gene>
    <name evidence="4" type="ORF">HZY94_05040</name>
</gene>
<evidence type="ECO:0000256" key="1">
    <source>
        <dbReference type="ARBA" id="ARBA00010646"/>
    </source>
</evidence>
<comment type="caution">
    <text evidence="4">The sequence shown here is derived from an EMBL/GenBank/DDBJ whole genome shotgun (WGS) entry which is preliminary data.</text>
</comment>
<name>A0A7Z0S4G1_9STRE</name>
<dbReference type="AlphaFoldDB" id="A0A7Z0S4G1"/>
<dbReference type="PANTHER" id="PTHR34135:SF1">
    <property type="entry name" value="GLYCOSYL HYDROLASE FAMILY 25"/>
    <property type="match status" value="1"/>
</dbReference>
<dbReference type="GO" id="GO:0003796">
    <property type="term" value="F:lysozyme activity"/>
    <property type="evidence" value="ECO:0007669"/>
    <property type="project" value="InterPro"/>
</dbReference>
<dbReference type="GO" id="GO:0016052">
    <property type="term" value="P:carbohydrate catabolic process"/>
    <property type="evidence" value="ECO:0007669"/>
    <property type="project" value="TreeGrafter"/>
</dbReference>
<feature type="region of interest" description="Disordered" evidence="2">
    <location>
        <begin position="42"/>
        <end position="65"/>
    </location>
</feature>
<feature type="compositionally biased region" description="Basic and acidic residues" evidence="2">
    <location>
        <begin position="42"/>
        <end position="53"/>
    </location>
</feature>
<dbReference type="CDD" id="cd06523">
    <property type="entry name" value="GH25_PlyB-like"/>
    <property type="match status" value="1"/>
</dbReference>
<proteinExistence type="inferred from homology"/>
<keyword evidence="3" id="KW-0472">Membrane</keyword>
<protein>
    <submittedName>
        <fullName evidence="4">Glycosyl hydrolase family 25</fullName>
    </submittedName>
</protein>
<dbReference type="PROSITE" id="PS51904">
    <property type="entry name" value="GLYCOSYL_HYDROL_F25_2"/>
    <property type="match status" value="1"/>
</dbReference>
<organism evidence="4 5">
    <name type="scientific">Streptococcus danieliae</name>
    <dbReference type="NCBI Taxonomy" id="747656"/>
    <lineage>
        <taxon>Bacteria</taxon>
        <taxon>Bacillati</taxon>
        <taxon>Bacillota</taxon>
        <taxon>Bacilli</taxon>
        <taxon>Lactobacillales</taxon>
        <taxon>Streptococcaceae</taxon>
        <taxon>Streptococcus</taxon>
    </lineage>
</organism>
<keyword evidence="3" id="KW-1133">Transmembrane helix</keyword>
<evidence type="ECO:0000313" key="4">
    <source>
        <dbReference type="EMBL" id="NYS96543.1"/>
    </source>
</evidence>
<dbReference type="InterPro" id="IPR002053">
    <property type="entry name" value="Glyco_hydro_25"/>
</dbReference>
<dbReference type="Pfam" id="PF01183">
    <property type="entry name" value="Glyco_hydro_25"/>
    <property type="match status" value="1"/>
</dbReference>
<sequence length="299" mass="34149">MRQRIKPIYIAVFFSFIFISLIAGHTQVQSLKAEQEALRAAKAAEEKNNNSKKETKKKKKKKNTTTEAVNLRPIVDLSGWQLPEEIDYDAMAEGISGAIIRVHSGAQAKKENAATYLNGIDKSYKKHIEEFQKRDIPVAVYAYVAAGSIKEMQKEAEEFYQASAKYKPTYYWLDVEEKTMSNMDKGVEAFRAKLQELGAKNIGIYIGTYFMEEHSITTNRFDAVWFPTYGVDSGYYNAAPLTDIEYDLHQYTSRGWLPGFDKEVDLNQISPLKNTAEVYKKLFQRDAADYQHQDVPATE</sequence>
<keyword evidence="4" id="KW-0378">Hydrolase</keyword>
<dbReference type="Proteomes" id="UP000589521">
    <property type="component" value="Unassembled WGS sequence"/>
</dbReference>
<dbReference type="GO" id="GO:0016998">
    <property type="term" value="P:cell wall macromolecule catabolic process"/>
    <property type="evidence" value="ECO:0007669"/>
    <property type="project" value="InterPro"/>
</dbReference>
<accession>A0A7Z0S4G1</accession>
<dbReference type="Gene3D" id="3.20.20.80">
    <property type="entry name" value="Glycosidases"/>
    <property type="match status" value="1"/>
</dbReference>
<dbReference type="GO" id="GO:0009253">
    <property type="term" value="P:peptidoglycan catabolic process"/>
    <property type="evidence" value="ECO:0007669"/>
    <property type="project" value="InterPro"/>
</dbReference>
<dbReference type="InterPro" id="IPR017853">
    <property type="entry name" value="GH"/>
</dbReference>
<feature type="transmembrane region" description="Helical" evidence="3">
    <location>
        <begin position="7"/>
        <end position="25"/>
    </location>
</feature>
<dbReference type="RefSeq" id="WP_179925268.1">
    <property type="nucleotide sequence ID" value="NZ_JACBXX010000122.1"/>
</dbReference>
<dbReference type="SUPFAM" id="SSF51445">
    <property type="entry name" value="(Trans)glycosidases"/>
    <property type="match status" value="1"/>
</dbReference>
<evidence type="ECO:0000256" key="3">
    <source>
        <dbReference type="SAM" id="Phobius"/>
    </source>
</evidence>
<evidence type="ECO:0000313" key="5">
    <source>
        <dbReference type="Proteomes" id="UP000589521"/>
    </source>
</evidence>
<dbReference type="PANTHER" id="PTHR34135">
    <property type="entry name" value="LYSOZYME"/>
    <property type="match status" value="1"/>
</dbReference>
<reference evidence="4 5" key="1">
    <citation type="submission" date="2020-07" db="EMBL/GenBank/DDBJ databases">
        <title>MOT database genomes.</title>
        <authorList>
            <person name="Joseph S."/>
            <person name="Aduse-Opoku J."/>
            <person name="Hashim A."/>
            <person name="Wade W."/>
            <person name="Curtis M."/>
        </authorList>
    </citation>
    <scope>NUCLEOTIDE SEQUENCE [LARGE SCALE GENOMIC DNA]</scope>
    <source>
        <strain evidence="4 5">STR</strain>
    </source>
</reference>
<dbReference type="EMBL" id="JACBXX010000122">
    <property type="protein sequence ID" value="NYS96543.1"/>
    <property type="molecule type" value="Genomic_DNA"/>
</dbReference>
<keyword evidence="3" id="KW-0812">Transmembrane</keyword>
<feature type="compositionally biased region" description="Basic residues" evidence="2">
    <location>
        <begin position="54"/>
        <end position="63"/>
    </location>
</feature>